<accession>X1GY93</accession>
<dbReference type="AlphaFoldDB" id="X1GY93"/>
<feature type="non-terminal residue" evidence="1">
    <location>
        <position position="114"/>
    </location>
</feature>
<evidence type="ECO:0000313" key="1">
    <source>
        <dbReference type="EMBL" id="GAH49830.1"/>
    </source>
</evidence>
<gene>
    <name evidence="1" type="ORF">S03H2_29596</name>
</gene>
<protein>
    <submittedName>
        <fullName evidence="1">Uncharacterized protein</fullName>
    </submittedName>
</protein>
<comment type="caution">
    <text evidence="1">The sequence shown here is derived from an EMBL/GenBank/DDBJ whole genome shotgun (WGS) entry which is preliminary data.</text>
</comment>
<organism evidence="1">
    <name type="scientific">marine sediment metagenome</name>
    <dbReference type="NCBI Taxonomy" id="412755"/>
    <lineage>
        <taxon>unclassified sequences</taxon>
        <taxon>metagenomes</taxon>
        <taxon>ecological metagenomes</taxon>
    </lineage>
</organism>
<name>X1GY93_9ZZZZ</name>
<sequence>MVGENIQKAREYAQSMREQMMGGLGLGGKLFSSNPGILSNFQLGKRIQERIQTIKGGAISPLTSGRTKKEEEKISIDRSEEVKKLKYVEVKSSMFYFYFYPISSCSRTFLVILL</sequence>
<proteinExistence type="predicted"/>
<reference evidence="1" key="1">
    <citation type="journal article" date="2014" name="Front. Microbiol.">
        <title>High frequency of phylogenetically diverse reductive dehalogenase-homologous genes in deep subseafloor sedimentary metagenomes.</title>
        <authorList>
            <person name="Kawai M."/>
            <person name="Futagami T."/>
            <person name="Toyoda A."/>
            <person name="Takaki Y."/>
            <person name="Nishi S."/>
            <person name="Hori S."/>
            <person name="Arai W."/>
            <person name="Tsubouchi T."/>
            <person name="Morono Y."/>
            <person name="Uchiyama I."/>
            <person name="Ito T."/>
            <person name="Fujiyama A."/>
            <person name="Inagaki F."/>
            <person name="Takami H."/>
        </authorList>
    </citation>
    <scope>NUCLEOTIDE SEQUENCE</scope>
    <source>
        <strain evidence="1">Expedition CK06-06</strain>
    </source>
</reference>
<dbReference type="EMBL" id="BARU01017875">
    <property type="protein sequence ID" value="GAH49830.1"/>
    <property type="molecule type" value="Genomic_DNA"/>
</dbReference>